<dbReference type="CDD" id="cd00407">
    <property type="entry name" value="Urease_beta"/>
    <property type="match status" value="1"/>
</dbReference>
<evidence type="ECO:0000256" key="2">
    <source>
        <dbReference type="ARBA" id="ARBA00022490"/>
    </source>
</evidence>
<organism evidence="6 7">
    <name type="scientific">Lentzea guizhouensis</name>
    <dbReference type="NCBI Taxonomy" id="1586287"/>
    <lineage>
        <taxon>Bacteria</taxon>
        <taxon>Bacillati</taxon>
        <taxon>Actinomycetota</taxon>
        <taxon>Actinomycetes</taxon>
        <taxon>Pseudonocardiales</taxon>
        <taxon>Pseudonocardiaceae</taxon>
        <taxon>Lentzea</taxon>
    </lineage>
</organism>
<comment type="subcellular location">
    <subcellularLocation>
        <location evidence="5">Cytoplasm</location>
    </subcellularLocation>
</comment>
<dbReference type="InterPro" id="IPR012010">
    <property type="entry name" value="Urease_gamma"/>
</dbReference>
<dbReference type="HAMAP" id="MF_00739">
    <property type="entry name" value="Urease_gamma"/>
    <property type="match status" value="1"/>
</dbReference>
<dbReference type="Gene3D" id="3.30.280.10">
    <property type="entry name" value="Urease, gamma-like subunit"/>
    <property type="match status" value="1"/>
</dbReference>
<evidence type="ECO:0000256" key="4">
    <source>
        <dbReference type="ARBA" id="ARBA00047778"/>
    </source>
</evidence>
<dbReference type="PANTHER" id="PTHR33569">
    <property type="entry name" value="UREASE"/>
    <property type="match status" value="1"/>
</dbReference>
<dbReference type="Pfam" id="PF00547">
    <property type="entry name" value="Urease_gamma"/>
    <property type="match status" value="1"/>
</dbReference>
<dbReference type="NCBIfam" id="TIGR00193">
    <property type="entry name" value="urease_gam"/>
    <property type="match status" value="1"/>
</dbReference>
<dbReference type="Gene3D" id="2.10.150.10">
    <property type="entry name" value="Urease, beta subunit"/>
    <property type="match status" value="1"/>
</dbReference>
<dbReference type="InterPro" id="IPR036461">
    <property type="entry name" value="Urease_betasu_sf"/>
</dbReference>
<dbReference type="NCBIfam" id="NF009682">
    <property type="entry name" value="PRK13203.1"/>
    <property type="match status" value="1"/>
</dbReference>
<evidence type="ECO:0000256" key="3">
    <source>
        <dbReference type="ARBA" id="ARBA00022801"/>
    </source>
</evidence>
<dbReference type="InterPro" id="IPR050069">
    <property type="entry name" value="Urease_subunit"/>
</dbReference>
<dbReference type="NCBIfam" id="NF009671">
    <property type="entry name" value="PRK13192.1"/>
    <property type="match status" value="1"/>
</dbReference>
<comment type="pathway">
    <text evidence="1 5">Nitrogen metabolism; urea degradation; CO(2) and NH(3) from urea (urease route): step 1/1.</text>
</comment>
<dbReference type="Proteomes" id="UP000093053">
    <property type="component" value="Chromosome"/>
</dbReference>
<dbReference type="EMBL" id="CP016793">
    <property type="protein sequence ID" value="ANZ36566.1"/>
    <property type="molecule type" value="Genomic_DNA"/>
</dbReference>
<dbReference type="OrthoDB" id="9797217at2"/>
<evidence type="ECO:0000313" key="6">
    <source>
        <dbReference type="EMBL" id="ANZ36566.1"/>
    </source>
</evidence>
<dbReference type="STRING" id="1586287.BBK82_11320"/>
<dbReference type="KEGG" id="led:BBK82_11320"/>
<comment type="similarity">
    <text evidence="5">Belongs to the urease gamma subunit family.</text>
</comment>
<reference evidence="6 7" key="1">
    <citation type="submission" date="2016-07" db="EMBL/GenBank/DDBJ databases">
        <title>Complete genome sequence of the Lentzea guizhouensis DHS C013.</title>
        <authorList>
            <person name="Cao C."/>
        </authorList>
    </citation>
    <scope>NUCLEOTIDE SEQUENCE [LARGE SCALE GENOMIC DNA]</scope>
    <source>
        <strain evidence="6 7">DHS C013</strain>
    </source>
</reference>
<dbReference type="NCBIfam" id="TIGR00192">
    <property type="entry name" value="urease_beta"/>
    <property type="match status" value="1"/>
</dbReference>
<dbReference type="GO" id="GO:0009039">
    <property type="term" value="F:urease activity"/>
    <property type="evidence" value="ECO:0007669"/>
    <property type="project" value="UniProtKB-UniRule"/>
</dbReference>
<dbReference type="PIRSF" id="PIRSF001225">
    <property type="entry name" value="Urease_gammabeta"/>
    <property type="match status" value="1"/>
</dbReference>
<keyword evidence="7" id="KW-1185">Reference proteome</keyword>
<dbReference type="InterPro" id="IPR002026">
    <property type="entry name" value="Urease_gamma/gamma-beta_su"/>
</dbReference>
<evidence type="ECO:0000313" key="7">
    <source>
        <dbReference type="Proteomes" id="UP000093053"/>
    </source>
</evidence>
<dbReference type="NCBIfam" id="NF009712">
    <property type="entry name" value="PRK13241.1"/>
    <property type="match status" value="1"/>
</dbReference>
<keyword evidence="3 5" id="KW-0378">Hydrolase</keyword>
<dbReference type="SUPFAM" id="SSF54111">
    <property type="entry name" value="Urease, gamma-subunit"/>
    <property type="match status" value="1"/>
</dbReference>
<dbReference type="EC" id="3.5.1.5" evidence="5"/>
<proteinExistence type="inferred from homology"/>
<accession>A0A1B2HFT1</accession>
<dbReference type="RefSeq" id="WP_065914968.1">
    <property type="nucleotide sequence ID" value="NZ_CP016793.1"/>
</dbReference>
<dbReference type="UniPathway" id="UPA00258">
    <property type="reaction ID" value="UER00370"/>
</dbReference>
<keyword evidence="2 5" id="KW-0963">Cytoplasm</keyword>
<sequence length="199" mass="21491">MHLTPHERDKLLVHVAADVARRRLERGVLLNYPEAVALITDHVLEGARDGRTVSELMESGRTVLAPEQVMRGVPEMIDSVQAEATFPDGTKLVTVHHPIAPSAGPAPGEVVVGSGPVELNPGRPRVTLTVVNTADRPVQVGSHFHFASVNTGLEFDREAAFGYRLDIPAGTATRFEPGVEREVVLVPLAGLRIVRGLQR</sequence>
<dbReference type="GO" id="GO:0043419">
    <property type="term" value="P:urea catabolic process"/>
    <property type="evidence" value="ECO:0007669"/>
    <property type="project" value="UniProtKB-UniRule"/>
</dbReference>
<protein>
    <recommendedName>
        <fullName evidence="5">Urease subunit gamma</fullName>
        <ecNumber evidence="5">3.5.1.5</ecNumber>
    </recommendedName>
    <alternativeName>
        <fullName evidence="5">Urea amidohydrolase subunit gamma</fullName>
    </alternativeName>
</protein>
<dbReference type="InterPro" id="IPR008223">
    <property type="entry name" value="Urease_gamma-beta_su"/>
</dbReference>
<gene>
    <name evidence="5" type="primary">ureA</name>
    <name evidence="6" type="ORF">BBK82_11320</name>
</gene>
<dbReference type="Pfam" id="PF00699">
    <property type="entry name" value="Urease_beta"/>
    <property type="match status" value="1"/>
</dbReference>
<dbReference type="GO" id="GO:0016151">
    <property type="term" value="F:nickel cation binding"/>
    <property type="evidence" value="ECO:0007669"/>
    <property type="project" value="InterPro"/>
</dbReference>
<dbReference type="SUPFAM" id="SSF51278">
    <property type="entry name" value="Urease, beta-subunit"/>
    <property type="match status" value="1"/>
</dbReference>
<dbReference type="CDD" id="cd00390">
    <property type="entry name" value="Urease_gamma"/>
    <property type="match status" value="1"/>
</dbReference>
<dbReference type="InterPro" id="IPR036463">
    <property type="entry name" value="Urease_gamma_sf"/>
</dbReference>
<dbReference type="GO" id="GO:0035550">
    <property type="term" value="C:urease complex"/>
    <property type="evidence" value="ECO:0007669"/>
    <property type="project" value="InterPro"/>
</dbReference>
<dbReference type="InterPro" id="IPR002019">
    <property type="entry name" value="Urease_beta-like"/>
</dbReference>
<dbReference type="PANTHER" id="PTHR33569:SF1">
    <property type="entry name" value="UREASE"/>
    <property type="match status" value="1"/>
</dbReference>
<evidence type="ECO:0000256" key="5">
    <source>
        <dbReference type="HAMAP-Rule" id="MF_00739"/>
    </source>
</evidence>
<dbReference type="AlphaFoldDB" id="A0A1B2HFT1"/>
<comment type="catalytic activity">
    <reaction evidence="4 5">
        <text>urea + 2 H2O + H(+) = hydrogencarbonate + 2 NH4(+)</text>
        <dbReference type="Rhea" id="RHEA:20557"/>
        <dbReference type="ChEBI" id="CHEBI:15377"/>
        <dbReference type="ChEBI" id="CHEBI:15378"/>
        <dbReference type="ChEBI" id="CHEBI:16199"/>
        <dbReference type="ChEBI" id="CHEBI:17544"/>
        <dbReference type="ChEBI" id="CHEBI:28938"/>
        <dbReference type="EC" id="3.5.1.5"/>
    </reaction>
</comment>
<comment type="subunit">
    <text evidence="5">Heterotrimer of UreA (gamma), UreB (beta) and UreC (alpha) subunits. Three heterotrimers associate to form the active enzyme.</text>
</comment>
<evidence type="ECO:0000256" key="1">
    <source>
        <dbReference type="ARBA" id="ARBA00004897"/>
    </source>
</evidence>
<name>A0A1B2HFT1_9PSEU</name>